<dbReference type="OrthoDB" id="9790442at2"/>
<dbReference type="GO" id="GO:0032993">
    <property type="term" value="C:protein-DNA complex"/>
    <property type="evidence" value="ECO:0007669"/>
    <property type="project" value="TreeGrafter"/>
</dbReference>
<feature type="domain" description="OmpR/PhoB-type" evidence="7">
    <location>
        <begin position="133"/>
        <end position="230"/>
    </location>
</feature>
<keyword evidence="3 5" id="KW-0238">DNA-binding</keyword>
<dbReference type="RefSeq" id="WP_120257552.1">
    <property type="nucleotide sequence ID" value="NZ_RAPY01000001.1"/>
</dbReference>
<evidence type="ECO:0000256" key="3">
    <source>
        <dbReference type="ARBA" id="ARBA00023125"/>
    </source>
</evidence>
<dbReference type="GO" id="GO:0006355">
    <property type="term" value="P:regulation of DNA-templated transcription"/>
    <property type="evidence" value="ECO:0007669"/>
    <property type="project" value="InterPro"/>
</dbReference>
<dbReference type="PROSITE" id="PS51755">
    <property type="entry name" value="OMPR_PHOB"/>
    <property type="match status" value="1"/>
</dbReference>
<dbReference type="InterPro" id="IPR001789">
    <property type="entry name" value="Sig_transdc_resp-reg_receiver"/>
</dbReference>
<evidence type="ECO:0000256" key="2">
    <source>
        <dbReference type="ARBA" id="ARBA00023012"/>
    </source>
</evidence>
<dbReference type="GO" id="GO:0000156">
    <property type="term" value="F:phosphorelay response regulator activity"/>
    <property type="evidence" value="ECO:0007669"/>
    <property type="project" value="TreeGrafter"/>
</dbReference>
<dbReference type="Gene3D" id="1.10.10.10">
    <property type="entry name" value="Winged helix-like DNA-binding domain superfamily/Winged helix DNA-binding domain"/>
    <property type="match status" value="1"/>
</dbReference>
<dbReference type="EMBL" id="RAPY01000001">
    <property type="protein sequence ID" value="RKE55806.1"/>
    <property type="molecule type" value="Genomic_DNA"/>
</dbReference>
<dbReference type="InterPro" id="IPR036388">
    <property type="entry name" value="WH-like_DNA-bd_sf"/>
</dbReference>
<evidence type="ECO:0000256" key="1">
    <source>
        <dbReference type="ARBA" id="ARBA00022553"/>
    </source>
</evidence>
<comment type="caution">
    <text evidence="8">The sequence shown here is derived from an EMBL/GenBank/DDBJ whole genome shotgun (WGS) entry which is preliminary data.</text>
</comment>
<name>A0A420BGK1_SPHD1</name>
<keyword evidence="2" id="KW-0902">Two-component regulatory system</keyword>
<dbReference type="InterPro" id="IPR039420">
    <property type="entry name" value="WalR-like"/>
</dbReference>
<proteinExistence type="predicted"/>
<dbReference type="AlphaFoldDB" id="A0A420BGK1"/>
<gene>
    <name evidence="8" type="ORF">DFQ12_0645</name>
</gene>
<accession>A0A420BGK1</accession>
<evidence type="ECO:0000313" key="8">
    <source>
        <dbReference type="EMBL" id="RKE55806.1"/>
    </source>
</evidence>
<evidence type="ECO:0000313" key="9">
    <source>
        <dbReference type="Proteomes" id="UP000286246"/>
    </source>
</evidence>
<feature type="modified residue" description="4-aspartylphosphate" evidence="4">
    <location>
        <position position="54"/>
    </location>
</feature>
<sequence>MNKIKVLLAEDEPMMGKLIKEALELRDFEVFWAVDGLKAFSSFCVARPDICIFDVMMPYKDGFTLAQEVRGLASEVPIIFLTAKSTIQDLATGFEVGANDYIKKPFSMEELIIRMHALLNRRSSLKKSPSSLTEEYVIGKFHFSFRNLQLSIGNKQQILSYKEAQLLKLLVDHRDAVLDRKVALDYVWGDDSYFNSRSMDVFISKLRKFLEGDPTIKIVNIRGKGFKLVVG</sequence>
<feature type="domain" description="Response regulatory" evidence="6">
    <location>
        <begin position="5"/>
        <end position="119"/>
    </location>
</feature>
<evidence type="ECO:0000259" key="7">
    <source>
        <dbReference type="PROSITE" id="PS51755"/>
    </source>
</evidence>
<feature type="DNA-binding region" description="OmpR/PhoB-type" evidence="5">
    <location>
        <begin position="133"/>
        <end position="230"/>
    </location>
</feature>
<dbReference type="InterPro" id="IPR001867">
    <property type="entry name" value="OmpR/PhoB-type_DNA-bd"/>
</dbReference>
<organism evidence="8 9">
    <name type="scientific">Sphingobacterium detergens</name>
    <dbReference type="NCBI Taxonomy" id="1145106"/>
    <lineage>
        <taxon>Bacteria</taxon>
        <taxon>Pseudomonadati</taxon>
        <taxon>Bacteroidota</taxon>
        <taxon>Sphingobacteriia</taxon>
        <taxon>Sphingobacteriales</taxon>
        <taxon>Sphingobacteriaceae</taxon>
        <taxon>Sphingobacterium</taxon>
    </lineage>
</organism>
<dbReference type="Pfam" id="PF00072">
    <property type="entry name" value="Response_reg"/>
    <property type="match status" value="1"/>
</dbReference>
<dbReference type="Gene3D" id="3.40.50.2300">
    <property type="match status" value="1"/>
</dbReference>
<reference evidence="8 9" key="1">
    <citation type="submission" date="2018-09" db="EMBL/GenBank/DDBJ databases">
        <title>Genomic Encyclopedia of Type Strains, Phase III (KMG-III): the genomes of soil and plant-associated and newly described type strains.</title>
        <authorList>
            <person name="Whitman W."/>
        </authorList>
    </citation>
    <scope>NUCLEOTIDE SEQUENCE [LARGE SCALE GENOMIC DNA]</scope>
    <source>
        <strain evidence="8 9">CECT 7938</strain>
    </source>
</reference>
<dbReference type="CDD" id="cd00383">
    <property type="entry name" value="trans_reg_C"/>
    <property type="match status" value="1"/>
</dbReference>
<dbReference type="SMART" id="SM00862">
    <property type="entry name" value="Trans_reg_C"/>
    <property type="match status" value="1"/>
</dbReference>
<dbReference type="Pfam" id="PF00486">
    <property type="entry name" value="Trans_reg_C"/>
    <property type="match status" value="1"/>
</dbReference>
<dbReference type="InterPro" id="IPR011006">
    <property type="entry name" value="CheY-like_superfamily"/>
</dbReference>
<dbReference type="GO" id="GO:0005829">
    <property type="term" value="C:cytosol"/>
    <property type="evidence" value="ECO:0007669"/>
    <property type="project" value="TreeGrafter"/>
</dbReference>
<dbReference type="CDD" id="cd17574">
    <property type="entry name" value="REC_OmpR"/>
    <property type="match status" value="1"/>
</dbReference>
<dbReference type="GO" id="GO:0000976">
    <property type="term" value="F:transcription cis-regulatory region binding"/>
    <property type="evidence" value="ECO:0007669"/>
    <property type="project" value="TreeGrafter"/>
</dbReference>
<dbReference type="SMART" id="SM00448">
    <property type="entry name" value="REC"/>
    <property type="match status" value="1"/>
</dbReference>
<dbReference type="SUPFAM" id="SSF52172">
    <property type="entry name" value="CheY-like"/>
    <property type="match status" value="1"/>
</dbReference>
<evidence type="ECO:0000256" key="4">
    <source>
        <dbReference type="PROSITE-ProRule" id="PRU00169"/>
    </source>
</evidence>
<keyword evidence="9" id="KW-1185">Reference proteome</keyword>
<dbReference type="Proteomes" id="UP000286246">
    <property type="component" value="Unassembled WGS sequence"/>
</dbReference>
<dbReference type="PANTHER" id="PTHR48111">
    <property type="entry name" value="REGULATOR OF RPOS"/>
    <property type="match status" value="1"/>
</dbReference>
<dbReference type="PANTHER" id="PTHR48111:SF40">
    <property type="entry name" value="PHOSPHATE REGULON TRANSCRIPTIONAL REGULATORY PROTEIN PHOB"/>
    <property type="match status" value="1"/>
</dbReference>
<keyword evidence="1 4" id="KW-0597">Phosphoprotein</keyword>
<evidence type="ECO:0000256" key="5">
    <source>
        <dbReference type="PROSITE-ProRule" id="PRU01091"/>
    </source>
</evidence>
<evidence type="ECO:0000259" key="6">
    <source>
        <dbReference type="PROSITE" id="PS50110"/>
    </source>
</evidence>
<protein>
    <submittedName>
        <fullName evidence="8">DNA-binding response OmpR family regulator</fullName>
    </submittedName>
</protein>
<dbReference type="PROSITE" id="PS50110">
    <property type="entry name" value="RESPONSE_REGULATORY"/>
    <property type="match status" value="1"/>
</dbReference>